<organism evidence="1 2">
    <name type="scientific">Aureliella helgolandensis</name>
    <dbReference type="NCBI Taxonomy" id="2527968"/>
    <lineage>
        <taxon>Bacteria</taxon>
        <taxon>Pseudomonadati</taxon>
        <taxon>Planctomycetota</taxon>
        <taxon>Planctomycetia</taxon>
        <taxon>Pirellulales</taxon>
        <taxon>Pirellulaceae</taxon>
        <taxon>Aureliella</taxon>
    </lineage>
</organism>
<evidence type="ECO:0000313" key="2">
    <source>
        <dbReference type="Proteomes" id="UP000318017"/>
    </source>
</evidence>
<sequence>MMAMRSGESYAQARRQMLNDSWNGLPANLRTENQLIGRQELGCGAMVGILPRWDFSCTACYLGTGPNRTKPASMGEAKRQLFALRDYLGPGGILQLTDGEVT</sequence>
<name>A0A518G4A5_9BACT</name>
<dbReference type="AlphaFoldDB" id="A0A518G4A5"/>
<dbReference type="Proteomes" id="UP000318017">
    <property type="component" value="Chromosome"/>
</dbReference>
<dbReference type="KEGG" id="ahel:Q31a_16880"/>
<protein>
    <submittedName>
        <fullName evidence="1">Uncharacterized protein</fullName>
    </submittedName>
</protein>
<evidence type="ECO:0000313" key="1">
    <source>
        <dbReference type="EMBL" id="QDV23390.1"/>
    </source>
</evidence>
<keyword evidence="2" id="KW-1185">Reference proteome</keyword>
<proteinExistence type="predicted"/>
<gene>
    <name evidence="1" type="ORF">Q31a_16880</name>
</gene>
<dbReference type="EMBL" id="CP036298">
    <property type="protein sequence ID" value="QDV23390.1"/>
    <property type="molecule type" value="Genomic_DNA"/>
</dbReference>
<accession>A0A518G4A5</accession>
<reference evidence="1 2" key="1">
    <citation type="submission" date="2019-02" db="EMBL/GenBank/DDBJ databases">
        <title>Deep-cultivation of Planctomycetes and their phenomic and genomic characterization uncovers novel biology.</title>
        <authorList>
            <person name="Wiegand S."/>
            <person name="Jogler M."/>
            <person name="Boedeker C."/>
            <person name="Pinto D."/>
            <person name="Vollmers J."/>
            <person name="Rivas-Marin E."/>
            <person name="Kohn T."/>
            <person name="Peeters S.H."/>
            <person name="Heuer A."/>
            <person name="Rast P."/>
            <person name="Oberbeckmann S."/>
            <person name="Bunk B."/>
            <person name="Jeske O."/>
            <person name="Meyerdierks A."/>
            <person name="Storesund J.E."/>
            <person name="Kallscheuer N."/>
            <person name="Luecker S."/>
            <person name="Lage O.M."/>
            <person name="Pohl T."/>
            <person name="Merkel B.J."/>
            <person name="Hornburger P."/>
            <person name="Mueller R.-W."/>
            <person name="Bruemmer F."/>
            <person name="Labrenz M."/>
            <person name="Spormann A.M."/>
            <person name="Op den Camp H."/>
            <person name="Overmann J."/>
            <person name="Amann R."/>
            <person name="Jetten M.S.M."/>
            <person name="Mascher T."/>
            <person name="Medema M.H."/>
            <person name="Devos D.P."/>
            <person name="Kaster A.-K."/>
            <person name="Ovreas L."/>
            <person name="Rohde M."/>
            <person name="Galperin M.Y."/>
            <person name="Jogler C."/>
        </authorList>
    </citation>
    <scope>NUCLEOTIDE SEQUENCE [LARGE SCALE GENOMIC DNA]</scope>
    <source>
        <strain evidence="1 2">Q31a</strain>
    </source>
</reference>